<dbReference type="Gene3D" id="2.20.200.10">
    <property type="entry name" value="Outer membrane efflux proteins (OEP)"/>
    <property type="match status" value="1"/>
</dbReference>
<keyword evidence="2" id="KW-0812">Transmembrane</keyword>
<keyword evidence="2 4" id="KW-0449">Lipoprotein</keyword>
<evidence type="ECO:0000256" key="1">
    <source>
        <dbReference type="ARBA" id="ARBA00007613"/>
    </source>
</evidence>
<dbReference type="PANTHER" id="PTHR30203:SF33">
    <property type="entry name" value="BLR4455 PROTEIN"/>
    <property type="match status" value="1"/>
</dbReference>
<dbReference type="GO" id="GO:0005886">
    <property type="term" value="C:plasma membrane"/>
    <property type="evidence" value="ECO:0007669"/>
    <property type="project" value="UniProtKB-SubCell"/>
</dbReference>
<keyword evidence="3" id="KW-0175">Coiled coil</keyword>
<dbReference type="InterPro" id="IPR003423">
    <property type="entry name" value="OMP_efflux"/>
</dbReference>
<evidence type="ECO:0000256" key="2">
    <source>
        <dbReference type="RuleBase" id="RU362097"/>
    </source>
</evidence>
<feature type="signal peptide" evidence="2">
    <location>
        <begin position="1"/>
        <end position="22"/>
    </location>
</feature>
<dbReference type="SUPFAM" id="SSF56954">
    <property type="entry name" value="Outer membrane efflux proteins (OEP)"/>
    <property type="match status" value="1"/>
</dbReference>
<gene>
    <name evidence="4" type="ORF">BamIOP4010DRAFT_2347</name>
</gene>
<dbReference type="AlphaFoldDB" id="B1FE87"/>
<dbReference type="RefSeq" id="WP_006751539.1">
    <property type="nucleotide sequence ID" value="NZ_ABLC01000046.1"/>
</dbReference>
<organism evidence="4 5">
    <name type="scientific">Burkholderia ambifaria IOP40-10</name>
    <dbReference type="NCBI Taxonomy" id="396596"/>
    <lineage>
        <taxon>Bacteria</taxon>
        <taxon>Pseudomonadati</taxon>
        <taxon>Pseudomonadota</taxon>
        <taxon>Betaproteobacteria</taxon>
        <taxon>Burkholderiales</taxon>
        <taxon>Burkholderiaceae</taxon>
        <taxon>Burkholderia</taxon>
        <taxon>Burkholderia cepacia complex</taxon>
    </lineage>
</organism>
<sequence length="480" mass="51879">MGNRRLSVLLITAVLLTGCSFAPVYHPPVIETPATFKEGGAWQPATPADRINRDGWWKLFRDPTLDQLETRLNRANPTIAVALARHDEAAAELSEIKANRFPTLQLGVNGTRSRAFSAEPRRDGNQVSTYSTDTIGVGLDYDLDLWGKVRNAVEAGEDALQAQTDDLAAVRLSMQASLAKAYFRLRESDSERRLLNQTIDAAQRAVTLTQNRHAGGIASGLDVSRAQTQLDSLQAKAQDIVARRALIEHVIATLVGVPPASFTLAPAGAPAYLPAIPTGLPTTLLQRRPDVAAAERRVAQANAQIGVASAAFFPDVTLGLAGGFQSDALMPWMTAPNAIWAIGPQLVMNLFDGGQRRAVTQAMRAKLAENGARYKVIALRAFEQVEDNLARLHHLGDEAAEEDKALAAARHTLDLAMSRYRDGVVSYLEVVTAQTTELDTDMAVQKLETRRLCACTQLIEALGGGWRPLDIDSTPPNVSG</sequence>
<comment type="caution">
    <text evidence="4">The sequence shown here is derived from an EMBL/GenBank/DDBJ whole genome shotgun (WGS) entry which is preliminary data.</text>
</comment>
<proteinExistence type="inferred from homology"/>
<evidence type="ECO:0000313" key="4">
    <source>
        <dbReference type="EMBL" id="EDT04114.1"/>
    </source>
</evidence>
<dbReference type="EMBL" id="ABLC01000046">
    <property type="protein sequence ID" value="EDT04114.1"/>
    <property type="molecule type" value="Genomic_DNA"/>
</dbReference>
<keyword evidence="2" id="KW-0472">Membrane</keyword>
<evidence type="ECO:0000313" key="5">
    <source>
        <dbReference type="Proteomes" id="UP000005463"/>
    </source>
</evidence>
<feature type="chain" id="PRO_5001436790" evidence="2">
    <location>
        <begin position="23"/>
        <end position="480"/>
    </location>
</feature>
<dbReference type="Pfam" id="PF02321">
    <property type="entry name" value="OEP"/>
    <property type="match status" value="2"/>
</dbReference>
<dbReference type="PANTHER" id="PTHR30203">
    <property type="entry name" value="OUTER MEMBRANE CATION EFFLUX PROTEIN"/>
    <property type="match status" value="1"/>
</dbReference>
<accession>B1FE87</accession>
<evidence type="ECO:0000256" key="3">
    <source>
        <dbReference type="SAM" id="Coils"/>
    </source>
</evidence>
<protein>
    <submittedName>
        <fullName evidence="4">RND efflux system, outer membrane lipoprotein, NodT family</fullName>
    </submittedName>
</protein>
<dbReference type="NCBIfam" id="TIGR01845">
    <property type="entry name" value="outer_NodT"/>
    <property type="match status" value="1"/>
</dbReference>
<feature type="coiled-coil region" evidence="3">
    <location>
        <begin position="185"/>
        <end position="243"/>
    </location>
</feature>
<dbReference type="PATRIC" id="fig|396596.7.peg.5410"/>
<keyword evidence="2" id="KW-1134">Transmembrane beta strand</keyword>
<dbReference type="PROSITE" id="PS51257">
    <property type="entry name" value="PROKAR_LIPOPROTEIN"/>
    <property type="match status" value="1"/>
</dbReference>
<comment type="similarity">
    <text evidence="1 2">Belongs to the outer membrane factor (OMF) (TC 1.B.17) family.</text>
</comment>
<name>B1FE87_9BURK</name>
<comment type="subcellular location">
    <subcellularLocation>
        <location evidence="2">Cell membrane</location>
        <topology evidence="2">Lipid-anchor</topology>
    </subcellularLocation>
</comment>
<reference evidence="4 5" key="1">
    <citation type="submission" date="2008-03" db="EMBL/GenBank/DDBJ databases">
        <title>Sequencing of the draft genome and assembly of Burkholderia ambifaria IOP40-10.</title>
        <authorList>
            <consortium name="US DOE Joint Genome Institute (JGI-PGF)"/>
            <person name="Copeland A."/>
            <person name="Lucas S."/>
            <person name="Lapidus A."/>
            <person name="Glavina del Rio T."/>
            <person name="Dalin E."/>
            <person name="Tice H."/>
            <person name="Bruce D."/>
            <person name="Goodwin L."/>
            <person name="Pitluck S."/>
            <person name="Larimer F."/>
            <person name="Land M.L."/>
            <person name="Hauser L."/>
            <person name="Tiedje J."/>
            <person name="Richardson P."/>
        </authorList>
    </citation>
    <scope>NUCLEOTIDE SEQUENCE [LARGE SCALE GENOMIC DNA]</scope>
    <source>
        <strain evidence="4 5">IOP40-10</strain>
    </source>
</reference>
<keyword evidence="2" id="KW-0564">Palmitate</keyword>
<dbReference type="GO" id="GO:0015562">
    <property type="term" value="F:efflux transmembrane transporter activity"/>
    <property type="evidence" value="ECO:0007669"/>
    <property type="project" value="InterPro"/>
</dbReference>
<dbReference type="Proteomes" id="UP000005463">
    <property type="component" value="Unassembled WGS sequence"/>
</dbReference>
<keyword evidence="2" id="KW-0732">Signal</keyword>
<dbReference type="InterPro" id="IPR010131">
    <property type="entry name" value="MdtP/NodT-like"/>
</dbReference>
<dbReference type="Gene3D" id="1.20.1600.10">
    <property type="entry name" value="Outer membrane efflux proteins (OEP)"/>
    <property type="match status" value="1"/>
</dbReference>